<accession>A0A6L9L3K8</accession>
<dbReference type="EMBL" id="JAAFZH010000001">
    <property type="protein sequence ID" value="NDU93691.1"/>
    <property type="molecule type" value="Genomic_DNA"/>
</dbReference>
<dbReference type="Proteomes" id="UP000474175">
    <property type="component" value="Unassembled WGS sequence"/>
</dbReference>
<comment type="caution">
    <text evidence="1">The sequence shown here is derived from an EMBL/GenBank/DDBJ whole genome shotgun (WGS) entry which is preliminary data.</text>
</comment>
<dbReference type="AlphaFoldDB" id="A0A6L9L3K8"/>
<name>A0A6L9L3K8_9BACT</name>
<evidence type="ECO:0000313" key="1">
    <source>
        <dbReference type="EMBL" id="NDU93691.1"/>
    </source>
</evidence>
<sequence length="254" mass="28501">MNWALFCFFTIALLACSSDSDKPKVDTEGPIYTLIFLDKTRSVNINKAFVAQKYQQAINDIIEQNIRQKGDRLEVYFIHENTSKARSLNVTVRSEMEDVSAASPTDRETAETEFAMSLSREKTQIRQRVLQQLVTQNAGSSNQETDIWASLPVIAKANETGATVKVYYLSDMIESVKGATRRDFQVKPPKDNAQADEWAKTDAAQLKKYEIGSPEITMVLPFEPNASVKENNPAVTQYWQTLFSELGAGNVAEE</sequence>
<protein>
    <submittedName>
        <fullName evidence="1">Uncharacterized protein</fullName>
    </submittedName>
</protein>
<organism evidence="1 2">
    <name type="scientific">Spirosoma terrae</name>
    <dbReference type="NCBI Taxonomy" id="1968276"/>
    <lineage>
        <taxon>Bacteria</taxon>
        <taxon>Pseudomonadati</taxon>
        <taxon>Bacteroidota</taxon>
        <taxon>Cytophagia</taxon>
        <taxon>Cytophagales</taxon>
        <taxon>Cytophagaceae</taxon>
        <taxon>Spirosoma</taxon>
    </lineage>
</organism>
<evidence type="ECO:0000313" key="2">
    <source>
        <dbReference type="Proteomes" id="UP000474175"/>
    </source>
</evidence>
<reference evidence="1 2" key="1">
    <citation type="submission" date="2020-02" db="EMBL/GenBank/DDBJ databases">
        <title>Draft genome sequence of two Spirosoma agri KCTC 52727 and Spirosoma terrae KCTC 52035.</title>
        <authorList>
            <person name="Rojas J."/>
            <person name="Ambika Manirajan B."/>
            <person name="Suarez C."/>
            <person name="Ratering S."/>
            <person name="Schnell S."/>
        </authorList>
    </citation>
    <scope>NUCLEOTIDE SEQUENCE [LARGE SCALE GENOMIC DNA]</scope>
    <source>
        <strain evidence="1 2">KCTC 52035</strain>
    </source>
</reference>
<gene>
    <name evidence="1" type="ORF">GK108_02300</name>
</gene>
<proteinExistence type="predicted"/>
<keyword evidence="2" id="KW-1185">Reference proteome</keyword>